<keyword evidence="2" id="KW-1185">Reference proteome</keyword>
<evidence type="ECO:0000313" key="2">
    <source>
        <dbReference type="Proteomes" id="UP000826775"/>
    </source>
</evidence>
<dbReference type="Proteomes" id="UP000826775">
    <property type="component" value="Chromosome"/>
</dbReference>
<sequence length="87" mass="10334">MPNLKVKIKEFLKKTPWSLAFYDTCAHVYHRFFNPNHLENYVDARLETYRFGNQVYTDLLKTYQKECAHYAHYPPHRGASLARAKGI</sequence>
<proteinExistence type="predicted"/>
<evidence type="ECO:0000313" key="1">
    <source>
        <dbReference type="EMBL" id="BCZ18294.1"/>
    </source>
</evidence>
<protein>
    <submittedName>
        <fullName evidence="1">Uncharacterized protein</fullName>
    </submittedName>
</protein>
<dbReference type="EMBL" id="AP024814">
    <property type="protein sequence ID" value="BCZ18294.1"/>
    <property type="molecule type" value="Genomic_DNA"/>
</dbReference>
<gene>
    <name evidence="1" type="ORF">NHP190003_15760</name>
</gene>
<accession>A0ABM7SC93</accession>
<organism evidence="1 2">
    <name type="scientific">Helicobacter gastrocanis</name>
    <dbReference type="NCBI Taxonomy" id="2849641"/>
    <lineage>
        <taxon>Bacteria</taxon>
        <taxon>Pseudomonadati</taxon>
        <taxon>Campylobacterota</taxon>
        <taxon>Epsilonproteobacteria</taxon>
        <taxon>Campylobacterales</taxon>
        <taxon>Helicobacteraceae</taxon>
        <taxon>Helicobacter</taxon>
    </lineage>
</organism>
<dbReference type="RefSeq" id="WP_221279510.1">
    <property type="nucleotide sequence ID" value="NZ_AP024814.1"/>
</dbReference>
<reference evidence="1 2" key="1">
    <citation type="submission" date="2021-07" db="EMBL/GenBank/DDBJ databases">
        <title>Novel Helicobacter sp. Isolated from a dog.</title>
        <authorList>
            <person name="Rimbara E."/>
            <person name="Suzuki M."/>
        </authorList>
    </citation>
    <scope>NUCLEOTIDE SEQUENCE [LARGE SCALE GENOMIC DNA]</scope>
    <source>
        <strain evidence="2">NHP19-003</strain>
    </source>
</reference>
<name>A0ABM7SC93_9HELI</name>